<dbReference type="GO" id="GO:0003984">
    <property type="term" value="F:acetolactate synthase activity"/>
    <property type="evidence" value="ECO:0007669"/>
    <property type="project" value="TreeGrafter"/>
</dbReference>
<protein>
    <submittedName>
        <fullName evidence="3">Acetolactate synthase, large subunit, biosynthetic type</fullName>
    </submittedName>
</protein>
<dbReference type="InterPro" id="IPR012000">
    <property type="entry name" value="Thiamin_PyroP_enz_cen_dom"/>
</dbReference>
<dbReference type="InterPro" id="IPR029035">
    <property type="entry name" value="DHS-like_NAD/FAD-binding_dom"/>
</dbReference>
<dbReference type="GO" id="GO:0009097">
    <property type="term" value="P:isoleucine biosynthetic process"/>
    <property type="evidence" value="ECO:0007669"/>
    <property type="project" value="TreeGrafter"/>
</dbReference>
<dbReference type="AlphaFoldDB" id="A0AAJ1QBB6"/>
<gene>
    <name evidence="3" type="ORF">QP520_10120</name>
</gene>
<sequence>AQEAAIKRAAAMIAHARRPVFYGGGGLINSGADASHAFTSLVQETGAPCTLTLMGLGAYPARDEQFVGMLGMHGT</sequence>
<evidence type="ECO:0000256" key="1">
    <source>
        <dbReference type="ARBA" id="ARBA00007812"/>
    </source>
</evidence>
<dbReference type="Proteomes" id="UP001236274">
    <property type="component" value="Unassembled WGS sequence"/>
</dbReference>
<feature type="domain" description="Thiamine pyrophosphate enzyme central" evidence="2">
    <location>
        <begin position="6"/>
        <end position="75"/>
    </location>
</feature>
<dbReference type="GO" id="GO:0009099">
    <property type="term" value="P:L-valine biosynthetic process"/>
    <property type="evidence" value="ECO:0007669"/>
    <property type="project" value="TreeGrafter"/>
</dbReference>
<dbReference type="Pfam" id="PF00205">
    <property type="entry name" value="TPP_enzyme_M"/>
    <property type="match status" value="1"/>
</dbReference>
<evidence type="ECO:0000259" key="2">
    <source>
        <dbReference type="Pfam" id="PF00205"/>
    </source>
</evidence>
<accession>A0AAJ1QBB6</accession>
<organism evidence="3 4">
    <name type="scientific">Veillonella atypica</name>
    <dbReference type="NCBI Taxonomy" id="39777"/>
    <lineage>
        <taxon>Bacteria</taxon>
        <taxon>Bacillati</taxon>
        <taxon>Bacillota</taxon>
        <taxon>Negativicutes</taxon>
        <taxon>Veillonellales</taxon>
        <taxon>Veillonellaceae</taxon>
        <taxon>Veillonella</taxon>
    </lineage>
</organism>
<dbReference type="GO" id="GO:0050660">
    <property type="term" value="F:flavin adenine dinucleotide binding"/>
    <property type="evidence" value="ECO:0007669"/>
    <property type="project" value="TreeGrafter"/>
</dbReference>
<dbReference type="GO" id="GO:0005948">
    <property type="term" value="C:acetolactate synthase complex"/>
    <property type="evidence" value="ECO:0007669"/>
    <property type="project" value="TreeGrafter"/>
</dbReference>
<evidence type="ECO:0000313" key="4">
    <source>
        <dbReference type="Proteomes" id="UP001236274"/>
    </source>
</evidence>
<comment type="caution">
    <text evidence="3">The sequence shown here is derived from an EMBL/GenBank/DDBJ whole genome shotgun (WGS) entry which is preliminary data.</text>
</comment>
<dbReference type="SUPFAM" id="SSF52467">
    <property type="entry name" value="DHS-like NAD/FAD-binding domain"/>
    <property type="match status" value="1"/>
</dbReference>
<comment type="similarity">
    <text evidence="1">Belongs to the TPP enzyme family.</text>
</comment>
<name>A0AAJ1QBB6_9FIRM</name>
<dbReference type="InterPro" id="IPR045229">
    <property type="entry name" value="TPP_enz"/>
</dbReference>
<evidence type="ECO:0000313" key="3">
    <source>
        <dbReference type="EMBL" id="MDK7357970.1"/>
    </source>
</evidence>
<dbReference type="GO" id="GO:0000287">
    <property type="term" value="F:magnesium ion binding"/>
    <property type="evidence" value="ECO:0007669"/>
    <property type="project" value="InterPro"/>
</dbReference>
<dbReference type="GO" id="GO:0030976">
    <property type="term" value="F:thiamine pyrophosphate binding"/>
    <property type="evidence" value="ECO:0007669"/>
    <property type="project" value="InterPro"/>
</dbReference>
<reference evidence="3" key="1">
    <citation type="submission" date="2023-05" db="EMBL/GenBank/DDBJ databases">
        <title>Cataloging the Phylogenetic Diversity of Human Bladder Bacteria.</title>
        <authorList>
            <person name="Du J."/>
        </authorList>
    </citation>
    <scope>NUCLEOTIDE SEQUENCE</scope>
    <source>
        <strain evidence="3">UMB10101</strain>
    </source>
</reference>
<dbReference type="PANTHER" id="PTHR18968:SF13">
    <property type="entry name" value="ACETOLACTATE SYNTHASE CATALYTIC SUBUNIT, MITOCHONDRIAL"/>
    <property type="match status" value="1"/>
</dbReference>
<feature type="non-terminal residue" evidence="3">
    <location>
        <position position="1"/>
    </location>
</feature>
<proteinExistence type="inferred from homology"/>
<dbReference type="EMBL" id="JASORJ010000188">
    <property type="protein sequence ID" value="MDK7357970.1"/>
    <property type="molecule type" value="Genomic_DNA"/>
</dbReference>
<dbReference type="Gene3D" id="3.40.50.1220">
    <property type="entry name" value="TPP-binding domain"/>
    <property type="match status" value="1"/>
</dbReference>
<feature type="non-terminal residue" evidence="3">
    <location>
        <position position="75"/>
    </location>
</feature>
<dbReference type="PANTHER" id="PTHR18968">
    <property type="entry name" value="THIAMINE PYROPHOSPHATE ENZYMES"/>
    <property type="match status" value="1"/>
</dbReference>